<sequence>MHSTHAQDIQDICVFGNSNLLVASDNLVRCRYPFDICVAALHAFLALRHIRQPLPTPLGRYLGLSTQQKKDQASVVRIFVERLPASRRRTPSGPSPSRCRARSSTTCQRLHTPAQEKWNARPPAPVAAARRRGMGGALGPSGGIIIAHLSQAPSSRTGHICNEQSIILREFLSQLRRRSRVEIDQLVLKTPYNAAFLPRVAGVHHPAFHHLAAVPEPAPPAGACTPPSRKSRMRGPPATVAAARRRGMGSALGPSGGIIIPHLSQVFPTHV</sequence>
<reference evidence="2" key="1">
    <citation type="submission" date="2023-03" db="EMBL/GenBank/DDBJ databases">
        <title>Massive genome expansion in bonnet fungi (Mycena s.s.) driven by repeated elements and novel gene families across ecological guilds.</title>
        <authorList>
            <consortium name="Lawrence Berkeley National Laboratory"/>
            <person name="Harder C.B."/>
            <person name="Miyauchi S."/>
            <person name="Viragh M."/>
            <person name="Kuo A."/>
            <person name="Thoen E."/>
            <person name="Andreopoulos B."/>
            <person name="Lu D."/>
            <person name="Skrede I."/>
            <person name="Drula E."/>
            <person name="Henrissat B."/>
            <person name="Morin E."/>
            <person name="Kohler A."/>
            <person name="Barry K."/>
            <person name="LaButti K."/>
            <person name="Morin E."/>
            <person name="Salamov A."/>
            <person name="Lipzen A."/>
            <person name="Mereny Z."/>
            <person name="Hegedus B."/>
            <person name="Baldrian P."/>
            <person name="Stursova M."/>
            <person name="Weitz H."/>
            <person name="Taylor A."/>
            <person name="Grigoriev I.V."/>
            <person name="Nagy L.G."/>
            <person name="Martin F."/>
            <person name="Kauserud H."/>
        </authorList>
    </citation>
    <scope>NUCLEOTIDE SEQUENCE</scope>
    <source>
        <strain evidence="2">CBHHK188m</strain>
    </source>
</reference>
<dbReference type="Proteomes" id="UP001215280">
    <property type="component" value="Unassembled WGS sequence"/>
</dbReference>
<name>A0AAD7NFD6_9AGAR</name>
<comment type="caution">
    <text evidence="2">The sequence shown here is derived from an EMBL/GenBank/DDBJ whole genome shotgun (WGS) entry which is preliminary data.</text>
</comment>
<evidence type="ECO:0000256" key="1">
    <source>
        <dbReference type="SAM" id="MobiDB-lite"/>
    </source>
</evidence>
<evidence type="ECO:0000313" key="2">
    <source>
        <dbReference type="EMBL" id="KAJ7759795.1"/>
    </source>
</evidence>
<evidence type="ECO:0000313" key="3">
    <source>
        <dbReference type="Proteomes" id="UP001215280"/>
    </source>
</evidence>
<organism evidence="2 3">
    <name type="scientific">Mycena maculata</name>
    <dbReference type="NCBI Taxonomy" id="230809"/>
    <lineage>
        <taxon>Eukaryota</taxon>
        <taxon>Fungi</taxon>
        <taxon>Dikarya</taxon>
        <taxon>Basidiomycota</taxon>
        <taxon>Agaricomycotina</taxon>
        <taxon>Agaricomycetes</taxon>
        <taxon>Agaricomycetidae</taxon>
        <taxon>Agaricales</taxon>
        <taxon>Marasmiineae</taxon>
        <taxon>Mycenaceae</taxon>
        <taxon>Mycena</taxon>
    </lineage>
</organism>
<gene>
    <name evidence="2" type="ORF">DFH07DRAFT_957910</name>
</gene>
<proteinExistence type="predicted"/>
<dbReference type="AlphaFoldDB" id="A0AAD7NFD6"/>
<protein>
    <submittedName>
        <fullName evidence="2">Uncharacterized protein</fullName>
    </submittedName>
</protein>
<dbReference type="EMBL" id="JARJLG010000051">
    <property type="protein sequence ID" value="KAJ7759795.1"/>
    <property type="molecule type" value="Genomic_DNA"/>
</dbReference>
<feature type="region of interest" description="Disordered" evidence="1">
    <location>
        <begin position="86"/>
        <end position="123"/>
    </location>
</feature>
<accession>A0AAD7NFD6</accession>
<keyword evidence="3" id="KW-1185">Reference proteome</keyword>